<organism evidence="1 2">
    <name type="scientific">Enterobacillus tribolii</name>
    <dbReference type="NCBI Taxonomy" id="1487935"/>
    <lineage>
        <taxon>Bacteria</taxon>
        <taxon>Pseudomonadati</taxon>
        <taxon>Pseudomonadota</taxon>
        <taxon>Gammaproteobacteria</taxon>
        <taxon>Enterobacterales</taxon>
        <taxon>Hafniaceae</taxon>
        <taxon>Enterobacillus</taxon>
    </lineage>
</organism>
<evidence type="ECO:0008006" key="3">
    <source>
        <dbReference type="Google" id="ProtNLM"/>
    </source>
</evidence>
<dbReference type="RefSeq" id="WP_147291327.1">
    <property type="nucleotide sequence ID" value="NZ_QRAP01000002.1"/>
</dbReference>
<evidence type="ECO:0000313" key="1">
    <source>
        <dbReference type="EMBL" id="RDK95739.1"/>
    </source>
</evidence>
<dbReference type="Proteomes" id="UP000254848">
    <property type="component" value="Unassembled WGS sequence"/>
</dbReference>
<dbReference type="SUPFAM" id="SSF51126">
    <property type="entry name" value="Pectin lyase-like"/>
    <property type="match status" value="1"/>
</dbReference>
<protein>
    <recommendedName>
        <fullName evidence="3">Parallel beta helix pectate lyase-like protein</fullName>
    </recommendedName>
</protein>
<accession>A0A370R1F7</accession>
<comment type="caution">
    <text evidence="1">The sequence shown here is derived from an EMBL/GenBank/DDBJ whole genome shotgun (WGS) entry which is preliminary data.</text>
</comment>
<reference evidence="1 2" key="1">
    <citation type="submission" date="2018-07" db="EMBL/GenBank/DDBJ databases">
        <title>Genomic Encyclopedia of Type Strains, Phase IV (KMG-IV): sequencing the most valuable type-strain genomes for metagenomic binning, comparative biology and taxonomic classification.</title>
        <authorList>
            <person name="Goeker M."/>
        </authorList>
    </citation>
    <scope>NUCLEOTIDE SEQUENCE [LARGE SCALE GENOMIC DNA]</scope>
    <source>
        <strain evidence="1 2">DSM 103736</strain>
    </source>
</reference>
<sequence length="619" mass="67376">MIDKYTASFLRLITPCHSTVKSVEELRDCVGSETGIRISTYSYYGKGESQGYSYSWDADSTDSDDEGLTIKPTLIEGPGRWKLLHGETLHADMYGVVENDILTAYSTKFTNLFKASSNFSALLFGKGDIYFNNAMPAQFSSGTHYKGGTVIFTDKTKHAFSTTNKKNFSLTNFSIKCTDEDMDGGMGGGYVYLSHCDNFFLDRCDIGPTPWDGIKLFECHNFSIKNSKGCYNKSTAIQLEGCYDYCLESLDLSSNGRYSYSDEIAPVPVGFSSQVGRGVTAYSSVNSINRHGKFLNINARRNTEFGLRIYCATGIKGSFDIEFNNCTLGDNGAPAGKYGENIFPAKGADILINSGDTNTRQIYISNSTFYRTYEFGNALSIHATDTIASDNSFTLFDDAQHKAGAILFYGGNRLILKDNISQGASTHLVLGSALPNEISLSNERALSCLSFITGFSSGNNTASDCYASHPTEFPATAGSNGINCGNNNWVIKNSFFSGFYYAIAYSSGSSLIVNNITQNSINSGFRNFGNSSTSLVLSGNVFDSANPIDKGFTLWSTNSPNAPGLSSQPLMPSTGFYANGHIVIASNPLRQPKVLGWRRLTSGTTHNPEVDWQEIGLSE</sequence>
<dbReference type="AlphaFoldDB" id="A0A370R1F7"/>
<dbReference type="EMBL" id="QRAP01000002">
    <property type="protein sequence ID" value="RDK95739.1"/>
    <property type="molecule type" value="Genomic_DNA"/>
</dbReference>
<dbReference type="InterPro" id="IPR011050">
    <property type="entry name" value="Pectin_lyase_fold/virulence"/>
</dbReference>
<keyword evidence="2" id="KW-1185">Reference proteome</keyword>
<name>A0A370R1F7_9GAMM</name>
<evidence type="ECO:0000313" key="2">
    <source>
        <dbReference type="Proteomes" id="UP000254848"/>
    </source>
</evidence>
<gene>
    <name evidence="1" type="ORF">C8D90_102220</name>
</gene>
<proteinExistence type="predicted"/>